<evidence type="ECO:0000259" key="2">
    <source>
        <dbReference type="Pfam" id="PF22725"/>
    </source>
</evidence>
<dbReference type="EMBL" id="SDPU01000028">
    <property type="protein sequence ID" value="RYU10811.1"/>
    <property type="molecule type" value="Genomic_DNA"/>
</dbReference>
<sequence length="368" mass="39852">MTLNIGVLGLGSVFAGPYSSLITKLAHEGRVRLVAGYDPDAGKRQAAVDRFGMDTAFETPAELVAREDLDIVLVLTSMNEHGALAKAALEAGKHVLVEKPMATSADEAVELQRLAATSPGHLVCAPHVVLSPTYRRMHEKVRTGEIGDLYLGRARYGWSGPWWGKWFYEQGGGALFDLGVYNLTSLCGFFGSVRRVTAMMGVAIPKREAEGEVVSVDAEDNAHIVLDFGAGRFASIATGFTIQKYRSPAVELYGSTGTLQLLGDDWAPEGFEQWSNDRGSWELFGETDPHWPWTDGLRHLVECIENGTETVTRPEHALHALEVMLAAKRSAAEGRVVEVTSTFPDLVYAPTAADGGAAARAKHDPRSE</sequence>
<evidence type="ECO:0000313" key="3">
    <source>
        <dbReference type="EMBL" id="RYU10811.1"/>
    </source>
</evidence>
<reference evidence="3 4" key="1">
    <citation type="submission" date="2019-01" db="EMBL/GenBank/DDBJ databases">
        <title>Nocardioides guangzhouensis sp. nov., an actinobacterium isolated from soil.</title>
        <authorList>
            <person name="Fu Y."/>
            <person name="Cai Y."/>
            <person name="Lin Z."/>
            <person name="Chen P."/>
        </authorList>
    </citation>
    <scope>NUCLEOTIDE SEQUENCE [LARGE SCALE GENOMIC DNA]</scope>
    <source>
        <strain evidence="3 4">NBRC 105384</strain>
    </source>
</reference>
<organism evidence="3 4">
    <name type="scientific">Nocardioides iriomotensis</name>
    <dbReference type="NCBI Taxonomy" id="715784"/>
    <lineage>
        <taxon>Bacteria</taxon>
        <taxon>Bacillati</taxon>
        <taxon>Actinomycetota</taxon>
        <taxon>Actinomycetes</taxon>
        <taxon>Propionibacteriales</taxon>
        <taxon>Nocardioidaceae</taxon>
        <taxon>Nocardioides</taxon>
    </lineage>
</organism>
<feature type="domain" description="Gfo/Idh/MocA-like oxidoreductase N-terminal" evidence="1">
    <location>
        <begin position="3"/>
        <end position="117"/>
    </location>
</feature>
<accession>A0A4Q5J0A9</accession>
<dbReference type="InterPro" id="IPR055170">
    <property type="entry name" value="GFO_IDH_MocA-like_dom"/>
</dbReference>
<dbReference type="PANTHER" id="PTHR43708:SF8">
    <property type="entry name" value="OXIDOREDUCTASE"/>
    <property type="match status" value="1"/>
</dbReference>
<keyword evidence="4" id="KW-1185">Reference proteome</keyword>
<dbReference type="InterPro" id="IPR036291">
    <property type="entry name" value="NAD(P)-bd_dom_sf"/>
</dbReference>
<dbReference type="GO" id="GO:0000166">
    <property type="term" value="F:nucleotide binding"/>
    <property type="evidence" value="ECO:0007669"/>
    <property type="project" value="InterPro"/>
</dbReference>
<evidence type="ECO:0000313" key="4">
    <source>
        <dbReference type="Proteomes" id="UP000291189"/>
    </source>
</evidence>
<dbReference type="SUPFAM" id="SSF51735">
    <property type="entry name" value="NAD(P)-binding Rossmann-fold domains"/>
    <property type="match status" value="1"/>
</dbReference>
<dbReference type="Gene3D" id="3.40.50.720">
    <property type="entry name" value="NAD(P)-binding Rossmann-like Domain"/>
    <property type="match status" value="1"/>
</dbReference>
<dbReference type="InterPro" id="IPR000683">
    <property type="entry name" value="Gfo/Idh/MocA-like_OxRdtase_N"/>
</dbReference>
<dbReference type="PANTHER" id="PTHR43708">
    <property type="entry name" value="CONSERVED EXPRESSED OXIDOREDUCTASE (EUROFUNG)"/>
    <property type="match status" value="1"/>
</dbReference>
<name>A0A4Q5J0A9_9ACTN</name>
<dbReference type="RefSeq" id="WP_129988402.1">
    <property type="nucleotide sequence ID" value="NZ_SDPU01000028.1"/>
</dbReference>
<dbReference type="Gene3D" id="3.30.360.10">
    <property type="entry name" value="Dihydrodipicolinate Reductase, domain 2"/>
    <property type="match status" value="1"/>
</dbReference>
<dbReference type="InterPro" id="IPR051317">
    <property type="entry name" value="Gfo/Idh/MocA_oxidoreduct"/>
</dbReference>
<proteinExistence type="predicted"/>
<comment type="caution">
    <text evidence="3">The sequence shown here is derived from an EMBL/GenBank/DDBJ whole genome shotgun (WGS) entry which is preliminary data.</text>
</comment>
<dbReference type="SUPFAM" id="SSF55347">
    <property type="entry name" value="Glyceraldehyde-3-phosphate dehydrogenase-like, C-terminal domain"/>
    <property type="match status" value="1"/>
</dbReference>
<dbReference type="Pfam" id="PF01408">
    <property type="entry name" value="GFO_IDH_MocA"/>
    <property type="match status" value="1"/>
</dbReference>
<gene>
    <name evidence="3" type="ORF">ETU37_16340</name>
</gene>
<dbReference type="Pfam" id="PF22725">
    <property type="entry name" value="GFO_IDH_MocA_C3"/>
    <property type="match status" value="1"/>
</dbReference>
<evidence type="ECO:0000259" key="1">
    <source>
        <dbReference type="Pfam" id="PF01408"/>
    </source>
</evidence>
<protein>
    <submittedName>
        <fullName evidence="3">Gfo/Idh/MocA family oxidoreductase</fullName>
    </submittedName>
</protein>
<dbReference type="Proteomes" id="UP000291189">
    <property type="component" value="Unassembled WGS sequence"/>
</dbReference>
<dbReference type="AlphaFoldDB" id="A0A4Q5J0A9"/>
<feature type="domain" description="GFO/IDH/MocA-like oxidoreductase" evidence="2">
    <location>
        <begin position="134"/>
        <end position="259"/>
    </location>
</feature>
<dbReference type="OrthoDB" id="9815825at2"/>